<feature type="domain" description="PAZ" evidence="2">
    <location>
        <begin position="175"/>
        <end position="287"/>
    </location>
</feature>
<dbReference type="InterPro" id="IPR003165">
    <property type="entry name" value="Piwi"/>
</dbReference>
<sequence length="799" mass="89532">MAEAGRSFGNDGPPKALAAKIMAALMARLRREFPDVALVSDARKNVYAPRRLPFQSQAFDALALPDDGGRPREFSAVVKEADPVAIRMQQLQELFEGRLNYTPYDALQALDVALRHSASQRFTAVGRNLFSSTGARTLGEGAELWFGYFQSLRPTQNRLVVNLDLAATAFVEAMSVHDYLCETLSLHQMPASLNKYQHSAFSKSVRGVKVNITHRPGVKRSYRVNGLSKDSAENTFFENEDGRRMSIVQYFQTAYNIRLRYPKLPCLHVGAPQKKNFLPMEVCHIMAGQKCPRKATDKQVANMIRFTCTRPDERKRSIEQKFREAGFNTDPTLRAFGLEVDPHMVETTGRQLPAPTIAYNGSGREQPRDGSWNMRGKKFNTPAQCKSWAVISMCDPNRCRLDDIKTFFKTVMNQMGQLGMSCPATTPPILLKKNRQDSVRSMFEAAVRSATQTFRTPPQIVWMINPVSDARAYGELKLMSDTEAGMGIVSQCMLSKHIQKCNAQYIANILMKVNTKLGGKNGIISTPLPKVSASRTIIFGADVTHPSPMDKTRPSIAAVTASMDANFIRHASAIRAQGHRVEQIMNLKEMAMELLKQFYRSTRGKPDRIVFYRDGVSEGQFHMVLNYEVTAIREACHALEKDYNPAITFVIVQKRHNTRLFPSNPKEADRSGNVKAGTVVESGICHPIENDFYLMSHAGIQGTSRPTHYHVLLDEIGFTADELQTLTYQLCYTFARCTRSVSMVPSAYYSHLVAFRARFFLLDGSDTASTVSGQSDTAPATDMRMYDVHQSLKSAMYYV</sequence>
<keyword evidence="5" id="KW-1185">Reference proteome</keyword>
<dbReference type="InterPro" id="IPR003100">
    <property type="entry name" value="PAZ_dom"/>
</dbReference>
<dbReference type="InterPro" id="IPR012337">
    <property type="entry name" value="RNaseH-like_sf"/>
</dbReference>
<reference evidence="4" key="1">
    <citation type="submission" date="2023-04" db="EMBL/GenBank/DDBJ databases">
        <title>Phytophthora fragariaefolia NBRC 109709.</title>
        <authorList>
            <person name="Ichikawa N."/>
            <person name="Sato H."/>
            <person name="Tonouchi N."/>
        </authorList>
    </citation>
    <scope>NUCLEOTIDE SEQUENCE</scope>
    <source>
        <strain evidence="4">NBRC 109709</strain>
    </source>
</reference>
<dbReference type="Pfam" id="PF16488">
    <property type="entry name" value="ArgoL2"/>
    <property type="match status" value="1"/>
</dbReference>
<dbReference type="GO" id="GO:0003723">
    <property type="term" value="F:RNA binding"/>
    <property type="evidence" value="ECO:0007669"/>
    <property type="project" value="InterPro"/>
</dbReference>
<proteinExistence type="inferred from homology"/>
<dbReference type="InterPro" id="IPR036085">
    <property type="entry name" value="PAZ_dom_sf"/>
</dbReference>
<dbReference type="InterPro" id="IPR032474">
    <property type="entry name" value="Argonaute_N"/>
</dbReference>
<organism evidence="4 5">
    <name type="scientific">Phytophthora fragariaefolia</name>
    <dbReference type="NCBI Taxonomy" id="1490495"/>
    <lineage>
        <taxon>Eukaryota</taxon>
        <taxon>Sar</taxon>
        <taxon>Stramenopiles</taxon>
        <taxon>Oomycota</taxon>
        <taxon>Peronosporomycetes</taxon>
        <taxon>Peronosporales</taxon>
        <taxon>Peronosporaceae</taxon>
        <taxon>Phytophthora</taxon>
    </lineage>
</organism>
<dbReference type="SMART" id="SM00949">
    <property type="entry name" value="PAZ"/>
    <property type="match status" value="1"/>
</dbReference>
<evidence type="ECO:0000313" key="5">
    <source>
        <dbReference type="Proteomes" id="UP001165121"/>
    </source>
</evidence>
<dbReference type="AlphaFoldDB" id="A0A9W6U9Q0"/>
<evidence type="ECO:0000256" key="1">
    <source>
        <dbReference type="RuleBase" id="RU361178"/>
    </source>
</evidence>
<dbReference type="Pfam" id="PF08699">
    <property type="entry name" value="ArgoL1"/>
    <property type="match status" value="1"/>
</dbReference>
<dbReference type="Pfam" id="PF02171">
    <property type="entry name" value="Piwi"/>
    <property type="match status" value="1"/>
</dbReference>
<protein>
    <submittedName>
        <fullName evidence="4">Unnamed protein product</fullName>
    </submittedName>
</protein>
<dbReference type="Gene3D" id="2.170.260.10">
    <property type="entry name" value="paz domain"/>
    <property type="match status" value="1"/>
</dbReference>
<dbReference type="InterPro" id="IPR014811">
    <property type="entry name" value="ArgoL1"/>
</dbReference>
<dbReference type="SMART" id="SM01163">
    <property type="entry name" value="DUF1785"/>
    <property type="match status" value="1"/>
</dbReference>
<name>A0A9W6U9Q0_9STRA</name>
<dbReference type="SMART" id="SM00950">
    <property type="entry name" value="Piwi"/>
    <property type="match status" value="1"/>
</dbReference>
<dbReference type="CDD" id="cd04657">
    <property type="entry name" value="Piwi_ago-like"/>
    <property type="match status" value="1"/>
</dbReference>
<feature type="domain" description="Piwi" evidence="3">
    <location>
        <begin position="486"/>
        <end position="762"/>
    </location>
</feature>
<dbReference type="InterPro" id="IPR032473">
    <property type="entry name" value="Argonaute_Mid_dom"/>
</dbReference>
<dbReference type="Pfam" id="PF16487">
    <property type="entry name" value="ArgoMid"/>
    <property type="match status" value="1"/>
</dbReference>
<dbReference type="PANTHER" id="PTHR22891">
    <property type="entry name" value="EUKARYOTIC TRANSLATION INITIATION FACTOR 2C"/>
    <property type="match status" value="1"/>
</dbReference>
<dbReference type="EMBL" id="BSXT01000495">
    <property type="protein sequence ID" value="GMF28724.1"/>
    <property type="molecule type" value="Genomic_DNA"/>
</dbReference>
<dbReference type="SUPFAM" id="SSF101690">
    <property type="entry name" value="PAZ domain"/>
    <property type="match status" value="1"/>
</dbReference>
<dbReference type="InterPro" id="IPR045246">
    <property type="entry name" value="Piwi_ago-like"/>
</dbReference>
<evidence type="ECO:0000259" key="2">
    <source>
        <dbReference type="PROSITE" id="PS50821"/>
    </source>
</evidence>
<evidence type="ECO:0000259" key="3">
    <source>
        <dbReference type="PROSITE" id="PS50822"/>
    </source>
</evidence>
<dbReference type="PROSITE" id="PS50822">
    <property type="entry name" value="PIWI"/>
    <property type="match status" value="1"/>
</dbReference>
<dbReference type="SUPFAM" id="SSF53098">
    <property type="entry name" value="Ribonuclease H-like"/>
    <property type="match status" value="1"/>
</dbReference>
<comment type="similarity">
    <text evidence="1">Belongs to the argonaute family.</text>
</comment>
<dbReference type="Gene3D" id="3.40.50.2300">
    <property type="match status" value="1"/>
</dbReference>
<accession>A0A9W6U9Q0</accession>
<dbReference type="InterPro" id="IPR032472">
    <property type="entry name" value="ArgoL2"/>
</dbReference>
<dbReference type="Gene3D" id="3.30.420.10">
    <property type="entry name" value="Ribonuclease H-like superfamily/Ribonuclease H"/>
    <property type="match status" value="1"/>
</dbReference>
<dbReference type="Proteomes" id="UP001165121">
    <property type="component" value="Unassembled WGS sequence"/>
</dbReference>
<dbReference type="OrthoDB" id="186607at2759"/>
<dbReference type="CDD" id="cd02846">
    <property type="entry name" value="PAZ_argonaute_like"/>
    <property type="match status" value="1"/>
</dbReference>
<dbReference type="PROSITE" id="PS50821">
    <property type="entry name" value="PAZ"/>
    <property type="match status" value="1"/>
</dbReference>
<dbReference type="Pfam" id="PF02170">
    <property type="entry name" value="PAZ"/>
    <property type="match status" value="1"/>
</dbReference>
<comment type="caution">
    <text evidence="4">The sequence shown here is derived from an EMBL/GenBank/DDBJ whole genome shotgun (WGS) entry which is preliminary data.</text>
</comment>
<evidence type="ECO:0000313" key="4">
    <source>
        <dbReference type="EMBL" id="GMF28724.1"/>
    </source>
</evidence>
<gene>
    <name evidence="4" type="ORF">Pfra01_000600700</name>
</gene>
<dbReference type="Pfam" id="PF16486">
    <property type="entry name" value="ArgoN"/>
    <property type="match status" value="1"/>
</dbReference>
<dbReference type="InterPro" id="IPR036397">
    <property type="entry name" value="RNaseH_sf"/>
</dbReference>